<dbReference type="CDD" id="cd03443">
    <property type="entry name" value="PaaI_thioesterase"/>
    <property type="match status" value="1"/>
</dbReference>
<dbReference type="AlphaFoldDB" id="A0A0W8FEI0"/>
<dbReference type="InterPro" id="IPR003736">
    <property type="entry name" value="PAAI_dom"/>
</dbReference>
<organism evidence="3">
    <name type="scientific">hydrocarbon metagenome</name>
    <dbReference type="NCBI Taxonomy" id="938273"/>
    <lineage>
        <taxon>unclassified sequences</taxon>
        <taxon>metagenomes</taxon>
        <taxon>ecological metagenomes</taxon>
    </lineage>
</organism>
<dbReference type="PANTHER" id="PTHR42856:SF1">
    <property type="entry name" value="ACYL-COENZYME A THIOESTERASE PAAI"/>
    <property type="match status" value="1"/>
</dbReference>
<dbReference type="SUPFAM" id="SSF54637">
    <property type="entry name" value="Thioesterase/thiol ester dehydrase-isomerase"/>
    <property type="match status" value="1"/>
</dbReference>
<dbReference type="InterPro" id="IPR029069">
    <property type="entry name" value="HotDog_dom_sf"/>
</dbReference>
<evidence type="ECO:0000256" key="1">
    <source>
        <dbReference type="ARBA" id="ARBA00022801"/>
    </source>
</evidence>
<comment type="caution">
    <text evidence="3">The sequence shown here is derived from an EMBL/GenBank/DDBJ whole genome shotgun (WGS) entry which is preliminary data.</text>
</comment>
<dbReference type="PANTHER" id="PTHR42856">
    <property type="entry name" value="ACYL-COENZYME A THIOESTERASE PAAI"/>
    <property type="match status" value="1"/>
</dbReference>
<sequence length="173" mass="18937">MISPDHAYPIYMFTSACRFCRGMLRAGAHLLCIRGEVWHMAGTDESAAFFSADAYARHNGIEMVEVAPGRARVRMEVRDHHRNSHGTVHGGVLFTLADTAFALASNSHGIPAAAINAHISYMKAASAGMLYAEAEEFAQNPKLATYTVHVTDGNGDRIAVFQGMVYRKTPRRP</sequence>
<dbReference type="EMBL" id="LNQE01001304">
    <property type="protein sequence ID" value="KUG19296.1"/>
    <property type="molecule type" value="Genomic_DNA"/>
</dbReference>
<reference evidence="3" key="1">
    <citation type="journal article" date="2015" name="Proc. Natl. Acad. Sci. U.S.A.">
        <title>Networks of energetic and metabolic interactions define dynamics in microbial communities.</title>
        <authorList>
            <person name="Embree M."/>
            <person name="Liu J.K."/>
            <person name="Al-Bassam M.M."/>
            <person name="Zengler K."/>
        </authorList>
    </citation>
    <scope>NUCLEOTIDE SEQUENCE</scope>
</reference>
<dbReference type="NCBIfam" id="TIGR00369">
    <property type="entry name" value="unchar_dom_1"/>
    <property type="match status" value="1"/>
</dbReference>
<dbReference type="GO" id="GO:0016289">
    <property type="term" value="F:acyl-CoA hydrolase activity"/>
    <property type="evidence" value="ECO:0007669"/>
    <property type="project" value="TreeGrafter"/>
</dbReference>
<proteinExistence type="predicted"/>
<feature type="domain" description="Thioesterase" evidence="2">
    <location>
        <begin position="85"/>
        <end position="157"/>
    </location>
</feature>
<evidence type="ECO:0000259" key="2">
    <source>
        <dbReference type="Pfam" id="PF03061"/>
    </source>
</evidence>
<dbReference type="Pfam" id="PF03061">
    <property type="entry name" value="4HBT"/>
    <property type="match status" value="1"/>
</dbReference>
<dbReference type="Gene3D" id="3.10.129.10">
    <property type="entry name" value="Hotdog Thioesterase"/>
    <property type="match status" value="1"/>
</dbReference>
<accession>A0A0W8FEI0</accession>
<name>A0A0W8FEI0_9ZZZZ</name>
<gene>
    <name evidence="3" type="ORF">ASZ90_010981</name>
</gene>
<dbReference type="InterPro" id="IPR052723">
    <property type="entry name" value="Acyl-CoA_thioesterase_PaaI"/>
</dbReference>
<protein>
    <submittedName>
        <fullName evidence="3">Phenylacetic acid degradation protein paad, thioesterase</fullName>
    </submittedName>
</protein>
<keyword evidence="1" id="KW-0378">Hydrolase</keyword>
<dbReference type="InterPro" id="IPR006683">
    <property type="entry name" value="Thioestr_dom"/>
</dbReference>
<evidence type="ECO:0000313" key="3">
    <source>
        <dbReference type="EMBL" id="KUG19296.1"/>
    </source>
</evidence>